<dbReference type="Proteomes" id="UP001055811">
    <property type="component" value="Linkage Group LG05"/>
</dbReference>
<dbReference type="EMBL" id="CM042013">
    <property type="protein sequence ID" value="KAI3740963.1"/>
    <property type="molecule type" value="Genomic_DNA"/>
</dbReference>
<keyword evidence="2" id="KW-1185">Reference proteome</keyword>
<evidence type="ECO:0000313" key="2">
    <source>
        <dbReference type="Proteomes" id="UP001055811"/>
    </source>
</evidence>
<reference evidence="2" key="1">
    <citation type="journal article" date="2022" name="Mol. Ecol. Resour.">
        <title>The genomes of chicory, endive, great burdock and yacon provide insights into Asteraceae palaeo-polyploidization history and plant inulin production.</title>
        <authorList>
            <person name="Fan W."/>
            <person name="Wang S."/>
            <person name="Wang H."/>
            <person name="Wang A."/>
            <person name="Jiang F."/>
            <person name="Liu H."/>
            <person name="Zhao H."/>
            <person name="Xu D."/>
            <person name="Zhang Y."/>
        </authorList>
    </citation>
    <scope>NUCLEOTIDE SEQUENCE [LARGE SCALE GENOMIC DNA]</scope>
    <source>
        <strain evidence="2">cv. Punajuju</strain>
    </source>
</reference>
<protein>
    <submittedName>
        <fullName evidence="1">Uncharacterized protein</fullName>
    </submittedName>
</protein>
<accession>A0ACB9D2W7</accession>
<evidence type="ECO:0000313" key="1">
    <source>
        <dbReference type="EMBL" id="KAI3740963.1"/>
    </source>
</evidence>
<name>A0ACB9D2W7_CICIN</name>
<proteinExistence type="predicted"/>
<comment type="caution">
    <text evidence="1">The sequence shown here is derived from an EMBL/GenBank/DDBJ whole genome shotgun (WGS) entry which is preliminary data.</text>
</comment>
<gene>
    <name evidence="1" type="ORF">L2E82_31438</name>
</gene>
<reference evidence="1 2" key="2">
    <citation type="journal article" date="2022" name="Mol. Ecol. Resour.">
        <title>The genomes of chicory, endive, great burdock and yacon provide insights into Asteraceae paleo-polyploidization history and plant inulin production.</title>
        <authorList>
            <person name="Fan W."/>
            <person name="Wang S."/>
            <person name="Wang H."/>
            <person name="Wang A."/>
            <person name="Jiang F."/>
            <person name="Liu H."/>
            <person name="Zhao H."/>
            <person name="Xu D."/>
            <person name="Zhang Y."/>
        </authorList>
    </citation>
    <scope>NUCLEOTIDE SEQUENCE [LARGE SCALE GENOMIC DNA]</scope>
    <source>
        <strain evidence="2">cv. Punajuju</strain>
        <tissue evidence="1">Leaves</tissue>
    </source>
</reference>
<sequence length="177" mass="19752">MPVWKTSAEGDIQSEARPASIPNTFPTSLATERELERTGQPLCIYEIYNGAGAWPFLHHGSLYCALSVSTKSRSLRSNDVDAVGRLSILNESYYRDILLEMGCMFSIANRVDNVHKRPWIGFQSSRAAARKESADNVNSETNSPSKDALLEEGCKKYAEVTNLNLVLRDVRKNLMPL</sequence>
<organism evidence="1 2">
    <name type="scientific">Cichorium intybus</name>
    <name type="common">Chicory</name>
    <dbReference type="NCBI Taxonomy" id="13427"/>
    <lineage>
        <taxon>Eukaryota</taxon>
        <taxon>Viridiplantae</taxon>
        <taxon>Streptophyta</taxon>
        <taxon>Embryophyta</taxon>
        <taxon>Tracheophyta</taxon>
        <taxon>Spermatophyta</taxon>
        <taxon>Magnoliopsida</taxon>
        <taxon>eudicotyledons</taxon>
        <taxon>Gunneridae</taxon>
        <taxon>Pentapetalae</taxon>
        <taxon>asterids</taxon>
        <taxon>campanulids</taxon>
        <taxon>Asterales</taxon>
        <taxon>Asteraceae</taxon>
        <taxon>Cichorioideae</taxon>
        <taxon>Cichorieae</taxon>
        <taxon>Cichoriinae</taxon>
        <taxon>Cichorium</taxon>
    </lineage>
</organism>